<accession>A0A1V2I150</accession>
<evidence type="ECO:0000313" key="3">
    <source>
        <dbReference type="Proteomes" id="UP000188929"/>
    </source>
</evidence>
<dbReference type="AlphaFoldDB" id="A0A1V2I150"/>
<sequence length="268" mass="28141">MLAVARSYRSEVHKLRRPTTVAAMGVLAALSVLSTVLTFALAKDGPPSAFGSSDGLLPPLPALATPAGLVLGFRIGSTFTGLLLLLLCAAMLATEYNQGTIRMIFMREPRRVSWLAGRMGALLSILAVALVGAFVISAATAVLMAQIRGVDTGQWWTDDALRRAGKDYLNVLVGTTCFAIAGTTLSLLIRSTTAAVLIAFAWTGPLEHIIENAWPDATRYLPGLVFANISTGGNSIAGYRGPLLLGILYAVALATVGITSLARRDITA</sequence>
<organism evidence="2 3">
    <name type="scientific">Pseudofrankia asymbiotica</name>
    <dbReference type="NCBI Taxonomy" id="1834516"/>
    <lineage>
        <taxon>Bacteria</taxon>
        <taxon>Bacillati</taxon>
        <taxon>Actinomycetota</taxon>
        <taxon>Actinomycetes</taxon>
        <taxon>Frankiales</taxon>
        <taxon>Frankiaceae</taxon>
        <taxon>Pseudofrankia</taxon>
    </lineage>
</organism>
<dbReference type="EMBL" id="MOMC01000087">
    <property type="protein sequence ID" value="ONH23380.1"/>
    <property type="molecule type" value="Genomic_DNA"/>
</dbReference>
<feature type="transmembrane region" description="Helical" evidence="1">
    <location>
        <begin position="62"/>
        <end position="94"/>
    </location>
</feature>
<keyword evidence="1" id="KW-1133">Transmembrane helix</keyword>
<feature type="transmembrane region" description="Helical" evidence="1">
    <location>
        <begin position="21"/>
        <end position="42"/>
    </location>
</feature>
<feature type="transmembrane region" description="Helical" evidence="1">
    <location>
        <begin position="168"/>
        <end position="189"/>
    </location>
</feature>
<evidence type="ECO:0000313" key="2">
    <source>
        <dbReference type="EMBL" id="ONH23380.1"/>
    </source>
</evidence>
<name>A0A1V2I150_9ACTN</name>
<dbReference type="PANTHER" id="PTHR37305:SF1">
    <property type="entry name" value="MEMBRANE PROTEIN"/>
    <property type="match status" value="1"/>
</dbReference>
<keyword evidence="1" id="KW-0472">Membrane</keyword>
<keyword evidence="1" id="KW-0812">Transmembrane</keyword>
<comment type="caution">
    <text evidence="2">The sequence shown here is derived from an EMBL/GenBank/DDBJ whole genome shotgun (WGS) entry which is preliminary data.</text>
</comment>
<feature type="transmembrane region" description="Helical" evidence="1">
    <location>
        <begin position="115"/>
        <end position="148"/>
    </location>
</feature>
<gene>
    <name evidence="2" type="ORF">BL253_33155</name>
</gene>
<dbReference type="PANTHER" id="PTHR37305">
    <property type="entry name" value="INTEGRAL MEMBRANE PROTEIN-RELATED"/>
    <property type="match status" value="1"/>
</dbReference>
<feature type="transmembrane region" description="Helical" evidence="1">
    <location>
        <begin position="243"/>
        <end position="262"/>
    </location>
</feature>
<reference evidence="3" key="1">
    <citation type="submission" date="2016-10" db="EMBL/GenBank/DDBJ databases">
        <title>Frankia sp. NRRL B-16386 Genome sequencing.</title>
        <authorList>
            <person name="Ghodhbane-Gtari F."/>
            <person name="Swanson E."/>
            <person name="Gueddou A."/>
            <person name="Hezbri K."/>
            <person name="Ktari K."/>
            <person name="Nouioui I."/>
            <person name="Morris K."/>
            <person name="Simpson S."/>
            <person name="Abebe-Akele F."/>
            <person name="Thomas K."/>
            <person name="Gtari M."/>
            <person name="Tisa L.S."/>
        </authorList>
    </citation>
    <scope>NUCLEOTIDE SEQUENCE [LARGE SCALE GENOMIC DNA]</scope>
    <source>
        <strain evidence="3">NRRL B-16386</strain>
    </source>
</reference>
<dbReference type="STRING" id="1834516.BL253_33155"/>
<protein>
    <submittedName>
        <fullName evidence="2">ABC transporter</fullName>
    </submittedName>
</protein>
<proteinExistence type="predicted"/>
<keyword evidence="3" id="KW-1185">Reference proteome</keyword>
<evidence type="ECO:0000256" key="1">
    <source>
        <dbReference type="SAM" id="Phobius"/>
    </source>
</evidence>
<dbReference type="Proteomes" id="UP000188929">
    <property type="component" value="Unassembled WGS sequence"/>
</dbReference>